<proteinExistence type="predicted"/>
<sequence>MIGKVTLGVGLDNKSIDKTLKQMSKKFKRAVGDLKTMFIAQKLGSYLFAGADKSIQEYMAKARQIATLQEAGIGKEMSEKLFELSDNFEKLGYSAEVANDAFSQFIMTGKATTLQGIGIYLDKNTKSTLAAASAQQRLNYLLKDGNRLYGEQAKAMPKNIANMIKLKKSGEDLQKALGQVFLSTIEGVINALGGIKPAMISAIWAFTAYKTAMILGNVGIGISKAIAQAGVWSTPAALAMGGAALAGIGMMIGAAALATAAISNSNIDAPIDGGSANVPEPAVNIKIVQDRYGSMQEVQKASGSPRKAQTSYGSSN</sequence>
<gene>
    <name evidence="2" type="ORF">Q8852_03090</name>
</gene>
<accession>A0ABY9H9L8</accession>
<evidence type="ECO:0008006" key="4">
    <source>
        <dbReference type="Google" id="ProtNLM"/>
    </source>
</evidence>
<evidence type="ECO:0000313" key="2">
    <source>
        <dbReference type="EMBL" id="WLP85283.1"/>
    </source>
</evidence>
<evidence type="ECO:0000313" key="3">
    <source>
        <dbReference type="Proteomes" id="UP001237011"/>
    </source>
</evidence>
<evidence type="ECO:0000256" key="1">
    <source>
        <dbReference type="SAM" id="MobiDB-lite"/>
    </source>
</evidence>
<reference evidence="2" key="1">
    <citation type="submission" date="2023-08" db="EMBL/GenBank/DDBJ databases">
        <title>Complete genome sequence of Mycoplasma seminis 2200.</title>
        <authorList>
            <person name="Spergser J."/>
        </authorList>
    </citation>
    <scope>NUCLEOTIDE SEQUENCE [LARGE SCALE GENOMIC DNA]</scope>
    <source>
        <strain evidence="2">2200</strain>
    </source>
</reference>
<dbReference type="Proteomes" id="UP001237011">
    <property type="component" value="Chromosome"/>
</dbReference>
<keyword evidence="3" id="KW-1185">Reference proteome</keyword>
<name>A0ABY9H9L8_9MOLU</name>
<dbReference type="EMBL" id="CP132191">
    <property type="protein sequence ID" value="WLP85283.1"/>
    <property type="molecule type" value="Genomic_DNA"/>
</dbReference>
<feature type="region of interest" description="Disordered" evidence="1">
    <location>
        <begin position="297"/>
        <end position="316"/>
    </location>
</feature>
<protein>
    <recommendedName>
        <fullName evidence="4">Tape measure protein</fullName>
    </recommendedName>
</protein>
<organism evidence="2 3">
    <name type="scientific">Mycoplasma seminis</name>
    <dbReference type="NCBI Taxonomy" id="512749"/>
    <lineage>
        <taxon>Bacteria</taxon>
        <taxon>Bacillati</taxon>
        <taxon>Mycoplasmatota</taxon>
        <taxon>Mollicutes</taxon>
        <taxon>Mycoplasmataceae</taxon>
        <taxon>Mycoplasma</taxon>
    </lineage>
</organism>
<dbReference type="RefSeq" id="WP_305937719.1">
    <property type="nucleotide sequence ID" value="NZ_CP132191.1"/>
</dbReference>